<feature type="transmembrane region" description="Helical" evidence="1">
    <location>
        <begin position="1489"/>
        <end position="1507"/>
    </location>
</feature>
<gene>
    <name evidence="2" type="ORF">BC643_0329</name>
</gene>
<dbReference type="EMBL" id="RAPN01000001">
    <property type="protein sequence ID" value="RKD89995.1"/>
    <property type="molecule type" value="Genomic_DNA"/>
</dbReference>
<evidence type="ECO:0000256" key="1">
    <source>
        <dbReference type="SAM" id="Phobius"/>
    </source>
</evidence>
<dbReference type="RefSeq" id="WP_120271433.1">
    <property type="nucleotide sequence ID" value="NZ_RAPN01000001.1"/>
</dbReference>
<name>A0A419W3E1_9BACT</name>
<evidence type="ECO:0000313" key="2">
    <source>
        <dbReference type="EMBL" id="RKD89995.1"/>
    </source>
</evidence>
<feature type="transmembrane region" description="Helical" evidence="1">
    <location>
        <begin position="449"/>
        <end position="471"/>
    </location>
</feature>
<evidence type="ECO:0000313" key="3">
    <source>
        <dbReference type="Proteomes" id="UP000283387"/>
    </source>
</evidence>
<feature type="transmembrane region" description="Helical" evidence="1">
    <location>
        <begin position="966"/>
        <end position="986"/>
    </location>
</feature>
<comment type="caution">
    <text evidence="2">The sequence shown here is derived from an EMBL/GenBank/DDBJ whole genome shotgun (WGS) entry which is preliminary data.</text>
</comment>
<feature type="transmembrane region" description="Helical" evidence="1">
    <location>
        <begin position="415"/>
        <end position="437"/>
    </location>
</feature>
<dbReference type="OrthoDB" id="1113021at2"/>
<keyword evidence="1" id="KW-0472">Membrane</keyword>
<feature type="transmembrane region" description="Helical" evidence="1">
    <location>
        <begin position="882"/>
        <end position="899"/>
    </location>
</feature>
<dbReference type="Proteomes" id="UP000283387">
    <property type="component" value="Unassembled WGS sequence"/>
</dbReference>
<feature type="transmembrane region" description="Helical" evidence="1">
    <location>
        <begin position="1155"/>
        <end position="1181"/>
    </location>
</feature>
<evidence type="ECO:0008006" key="4">
    <source>
        <dbReference type="Google" id="ProtNLM"/>
    </source>
</evidence>
<proteinExistence type="predicted"/>
<keyword evidence="1" id="KW-1133">Transmembrane helix</keyword>
<keyword evidence="3" id="KW-1185">Reference proteome</keyword>
<sequence>MKKIAAKRLGILSTSTIVVVVAMFLYYFYTDRVKETRVKKEAFKIMYRKAQNLKDLEKGLVISYASKPFQDYVKESVIDGLWDSESYWRRLYVLEDQLDTNPFLLNLIDLRDFDSKSQKFLRYDTKAYLAFNDMDDTELEKKDSIKNSNSKAYYKFLDTLTTRYKCTEEDLDYYLLLKEVMGSCEASDTAELRINLGKDGFEKEDIDVFYSTIITDPGGKLLEENTGSIRPELDRDLTTYSELYEKYYESSLRVGEYLNKIDRSYSAILFKLLLGDTPLEIFPILVRKEKLFDKGRFKSRLFSDFLVFDESTLIHSTNSILELELKQGKLKGFHLDSLKYVYADADKKQTYLTEMLSIGERKLSNPDEKQLEIEVQGEKYQAFIVPVQGVKLKYLVGLIPNSKFSAYTRPVDRRLVSWTLIFIVFFMLSLPFLRLLFVSQGENFRIRNLMSLVVCSALLFFFIAYGSIYYASQYGIRKNIDVRLVDLSDTIKNSLKAELDSMQENLVNFAQTNYPKKEDLNSMAQLGASRELDNLIYIKLNIARDAVDAIFDSFDSKYPYWKNAFIVDRRLGDSKNQIIFDTRNPKRYREKERIWGADLSKRNYVTDPELYLRNGKSIGFESVNSLTTLKPEGVLSMPYLQDTIVDDKGDTTLIENFVICLASDLYSVNNTILPEGYSFCVVDNQGEVWFHHESENNKRENLLQEIDEDPSLQIALKERRAKKFDCMYKLRPTRMYVQPILPEFGLTLVCMHTKNETQQVVNQASYILMATFLSLMSMWLIVACCYRWYARVKLKSEYQSDLLLDFYPNPLKQQKYSRLILYNGLMSVFVLLSIVLFYREIYIYHWIRILLFVGIFILFWNAKILRIKEQMNWNTFVARKSITILVLAIICTFLFEKIVGQMPLHDYQALFFNHSFNKSTFLIALLSVVSVFVLYRRIPTEPQTSDLTVSTKFKELFINAYKKNIYSFYVGSLILGVVFVPLWVLYIDVFYHETTLYRNDQLRYVADRYMEKYNVLEEDFPKHDVLAELKNKGNYFGSLHDMAISSCSNDSCTVFPFSLNDNKDSLEIKDLCVTDYLQTFGPTRSAIFYLNNLLEDRGNMAKASYYESTDRIYHHYSLGKSLLLTVNKGGGTYQYPESLSISLDRSNLIVMPVRYWGFLIGLFFVFTLFAATFPIIGRYIFPYYRFKEDPMKKFKSLPPRGTHNVYCVSVEPTAAQYEPADKLIRIGQKADYQEAKDELRRVCKRHIIITLDHFNFKNVIELEDFVELLEMAVTEKSNIQLESCYKPSILKQQIKVSLERKIDKNHETQIQLDALMSRLSNALSHFQVQFIPIKINNLKEEVLTEELKNAAFKGNYYREHVANCIGMFANSSFYLNVNGEGGIKKLLPLDDFVAKCYQLNNTYYQKLWEGFTPEEKSLLFDIAEDHIINMHKDEVTEVLIKKGVVRHGQYLELFNLSFTHFVRMREREVFEINQELLENSRISWSMYSLPIKILIGAVLVFLVIINQEFLTKVQSILLAVSGILGIGLRFFSFSPKSFLGKSDG</sequence>
<feature type="transmembrane region" description="Helical" evidence="1">
    <location>
        <begin position="843"/>
        <end position="862"/>
    </location>
</feature>
<keyword evidence="1" id="KW-0812">Transmembrane</keyword>
<feature type="transmembrane region" description="Helical" evidence="1">
    <location>
        <begin position="9"/>
        <end position="29"/>
    </location>
</feature>
<organism evidence="2 3">
    <name type="scientific">Mangrovibacterium diazotrophicum</name>
    <dbReference type="NCBI Taxonomy" id="1261403"/>
    <lineage>
        <taxon>Bacteria</taxon>
        <taxon>Pseudomonadati</taxon>
        <taxon>Bacteroidota</taxon>
        <taxon>Bacteroidia</taxon>
        <taxon>Marinilabiliales</taxon>
        <taxon>Prolixibacteraceae</taxon>
        <taxon>Mangrovibacterium</taxon>
    </lineage>
</organism>
<feature type="transmembrane region" description="Helical" evidence="1">
    <location>
        <begin position="819"/>
        <end position="837"/>
    </location>
</feature>
<feature type="transmembrane region" description="Helical" evidence="1">
    <location>
        <begin position="766"/>
        <end position="789"/>
    </location>
</feature>
<protein>
    <recommendedName>
        <fullName evidence="4">Cache domain-containing protein</fullName>
    </recommendedName>
</protein>
<accession>A0A419W3E1</accession>
<feature type="transmembrane region" description="Helical" evidence="1">
    <location>
        <begin position="1513"/>
        <end position="1531"/>
    </location>
</feature>
<reference evidence="2 3" key="1">
    <citation type="submission" date="2018-09" db="EMBL/GenBank/DDBJ databases">
        <title>Genomic Encyclopedia of Archaeal and Bacterial Type Strains, Phase II (KMG-II): from individual species to whole genera.</title>
        <authorList>
            <person name="Goeker M."/>
        </authorList>
    </citation>
    <scope>NUCLEOTIDE SEQUENCE [LARGE SCALE GENOMIC DNA]</scope>
    <source>
        <strain evidence="2 3">DSM 27148</strain>
    </source>
</reference>
<feature type="transmembrane region" description="Helical" evidence="1">
    <location>
        <begin position="919"/>
        <end position="935"/>
    </location>
</feature>